<sequence length="108" mass="11788">MICPKCELEYVDGITVCPDCNTELVSKEEFEGNLLHPKDWVVVYSCDNAVEADMLKSNLKGADIEAIILNQSDSSFPAVGDLRGVKVLVKDTDAQDALAIINDINSRS</sequence>
<dbReference type="InterPro" id="IPR011322">
    <property type="entry name" value="N-reg_PII-like_a/b"/>
</dbReference>
<dbReference type="InterPro" id="IPR018551">
    <property type="entry name" value="DUF2007"/>
</dbReference>
<accession>A0A3B1C759</accession>
<organism evidence="2">
    <name type="scientific">hydrothermal vent metagenome</name>
    <dbReference type="NCBI Taxonomy" id="652676"/>
    <lineage>
        <taxon>unclassified sequences</taxon>
        <taxon>metagenomes</taxon>
        <taxon>ecological metagenomes</taxon>
    </lineage>
</organism>
<protein>
    <recommendedName>
        <fullName evidence="1">DUF2007 domain-containing protein</fullName>
    </recommendedName>
</protein>
<gene>
    <name evidence="2" type="ORF">MNBD_IGNAVI01-1224</name>
</gene>
<dbReference type="EMBL" id="UOGD01000262">
    <property type="protein sequence ID" value="VAX23962.1"/>
    <property type="molecule type" value="Genomic_DNA"/>
</dbReference>
<evidence type="ECO:0000259" key="1">
    <source>
        <dbReference type="Pfam" id="PF09413"/>
    </source>
</evidence>
<name>A0A3B1C759_9ZZZZ</name>
<dbReference type="Gene3D" id="3.30.70.790">
    <property type="entry name" value="UreE, C-terminal domain"/>
    <property type="match status" value="1"/>
</dbReference>
<proteinExistence type="predicted"/>
<dbReference type="Pfam" id="PF09413">
    <property type="entry name" value="DUF2007"/>
    <property type="match status" value="1"/>
</dbReference>
<dbReference type="SUPFAM" id="SSF54913">
    <property type="entry name" value="GlnB-like"/>
    <property type="match status" value="1"/>
</dbReference>
<reference evidence="2" key="1">
    <citation type="submission" date="2018-06" db="EMBL/GenBank/DDBJ databases">
        <authorList>
            <person name="Zhirakovskaya E."/>
        </authorList>
    </citation>
    <scope>NUCLEOTIDE SEQUENCE</scope>
</reference>
<feature type="domain" description="DUF2007" evidence="1">
    <location>
        <begin position="40"/>
        <end position="104"/>
    </location>
</feature>
<dbReference type="AlphaFoldDB" id="A0A3B1C759"/>
<evidence type="ECO:0000313" key="2">
    <source>
        <dbReference type="EMBL" id="VAX23962.1"/>
    </source>
</evidence>